<reference evidence="1" key="1">
    <citation type="submission" date="2021-06" db="EMBL/GenBank/DDBJ databases">
        <authorList>
            <person name="Kallberg Y."/>
            <person name="Tangrot J."/>
            <person name="Rosling A."/>
        </authorList>
    </citation>
    <scope>NUCLEOTIDE SEQUENCE</scope>
    <source>
        <strain evidence="1">MA461A</strain>
    </source>
</reference>
<proteinExistence type="predicted"/>
<gene>
    <name evidence="1" type="ORF">RPERSI_LOCUS35297</name>
</gene>
<evidence type="ECO:0000313" key="2">
    <source>
        <dbReference type="Proteomes" id="UP000789920"/>
    </source>
</evidence>
<keyword evidence="2" id="KW-1185">Reference proteome</keyword>
<dbReference type="EMBL" id="CAJVQC010162417">
    <property type="protein sequence ID" value="CAG8848801.1"/>
    <property type="molecule type" value="Genomic_DNA"/>
</dbReference>
<dbReference type="Proteomes" id="UP000789920">
    <property type="component" value="Unassembled WGS sequence"/>
</dbReference>
<name>A0ACA9SVB3_9GLOM</name>
<organism evidence="1 2">
    <name type="scientific">Racocetra persica</name>
    <dbReference type="NCBI Taxonomy" id="160502"/>
    <lineage>
        <taxon>Eukaryota</taxon>
        <taxon>Fungi</taxon>
        <taxon>Fungi incertae sedis</taxon>
        <taxon>Mucoromycota</taxon>
        <taxon>Glomeromycotina</taxon>
        <taxon>Glomeromycetes</taxon>
        <taxon>Diversisporales</taxon>
        <taxon>Gigasporaceae</taxon>
        <taxon>Racocetra</taxon>
    </lineage>
</organism>
<accession>A0ACA9SVB3</accession>
<sequence>VKFIKEVYDKSKDKNSLLEVFYLNWVLGKDEKYFLNKKFTKKKINEVNNLVKDINNYLYEEPRKKAMMNQERLEKNKKFKKLQKIDIIKSVDLVMIEYKNLLANILEIIVENINTIQDSLNQLGLLYKTERDKKNFLNIITEVLVNGKDVEEINDNNIKE</sequence>
<feature type="non-terminal residue" evidence="1">
    <location>
        <position position="1"/>
    </location>
</feature>
<evidence type="ECO:0000313" key="1">
    <source>
        <dbReference type="EMBL" id="CAG8848801.1"/>
    </source>
</evidence>
<feature type="non-terminal residue" evidence="1">
    <location>
        <position position="160"/>
    </location>
</feature>
<comment type="caution">
    <text evidence="1">The sequence shown here is derived from an EMBL/GenBank/DDBJ whole genome shotgun (WGS) entry which is preliminary data.</text>
</comment>
<protein>
    <submittedName>
        <fullName evidence="1">4152_t:CDS:1</fullName>
    </submittedName>
</protein>